<dbReference type="Gene3D" id="1.10.10.10">
    <property type="entry name" value="Winged helix-like DNA-binding domain superfamily/Winged helix DNA-binding domain"/>
    <property type="match status" value="1"/>
</dbReference>
<dbReference type="InterPro" id="IPR055768">
    <property type="entry name" value="DUF7344"/>
</dbReference>
<evidence type="ECO:0000313" key="3">
    <source>
        <dbReference type="EMBL" id="SIS06251.1"/>
    </source>
</evidence>
<evidence type="ECO:0000259" key="2">
    <source>
        <dbReference type="Pfam" id="PF24035"/>
    </source>
</evidence>
<gene>
    <name evidence="3" type="ORF">SAMN05421752_10995</name>
</gene>
<dbReference type="EMBL" id="FTNR01000009">
    <property type="protein sequence ID" value="SIS06251.1"/>
    <property type="molecule type" value="Genomic_DNA"/>
</dbReference>
<reference evidence="4" key="1">
    <citation type="submission" date="2017-01" db="EMBL/GenBank/DDBJ databases">
        <authorList>
            <person name="Varghese N."/>
            <person name="Submissions S."/>
        </authorList>
    </citation>
    <scope>NUCLEOTIDE SEQUENCE [LARGE SCALE GENOMIC DNA]</scope>
    <source>
        <strain evidence="4">type strain: HArc-</strain>
    </source>
</reference>
<dbReference type="Proteomes" id="UP000185936">
    <property type="component" value="Unassembled WGS sequence"/>
</dbReference>
<dbReference type="RefSeq" id="WP_076609658.1">
    <property type="nucleotide sequence ID" value="NZ_FTNR01000009.1"/>
</dbReference>
<dbReference type="OrthoDB" id="247722at2157"/>
<dbReference type="AlphaFoldDB" id="A0A1N7G115"/>
<proteinExistence type="predicted"/>
<feature type="region of interest" description="Disordered" evidence="1">
    <location>
        <begin position="244"/>
        <end position="265"/>
    </location>
</feature>
<protein>
    <recommendedName>
        <fullName evidence="2">DUF7344 domain-containing protein</fullName>
    </recommendedName>
</protein>
<accession>A0A1N7G115</accession>
<name>A0A1N7G115_9EURY</name>
<keyword evidence="4" id="KW-1185">Reference proteome</keyword>
<organism evidence="3 4">
    <name type="scientific">Natronorubrum thiooxidans</name>
    <dbReference type="NCBI Taxonomy" id="308853"/>
    <lineage>
        <taxon>Archaea</taxon>
        <taxon>Methanobacteriati</taxon>
        <taxon>Methanobacteriota</taxon>
        <taxon>Stenosarchaea group</taxon>
        <taxon>Halobacteria</taxon>
        <taxon>Halobacteriales</taxon>
        <taxon>Natrialbaceae</taxon>
        <taxon>Natronorubrum</taxon>
    </lineage>
</organism>
<evidence type="ECO:0000256" key="1">
    <source>
        <dbReference type="SAM" id="MobiDB-lite"/>
    </source>
</evidence>
<evidence type="ECO:0000313" key="4">
    <source>
        <dbReference type="Proteomes" id="UP000185936"/>
    </source>
</evidence>
<sequence>MSASLTAERTTTAFDVLADPRRRYLLSILYERTGSDGTQPTTQSDPLSISTLATDVAAREHGCPIVTDEQCQEAHIELVHHHIPRLRDVGLVTVDTDGDTRTISLTEHPILELEWVAYFLEQPTGGTAIDEAALECTLDALQPARCRLACVLLARRRDGLSVADLAAMIAAHEGDTELVSLSESDWQPIATALRHNYLPSLAAADLIDYDDSSETATIAPDAPQWRADWLAASPLREAIAALETRRNEVETGPPEDGAADGTSARAGSCWTLEGADRVITRSHELADSADEELFVTMPDEAMVQQRCLERWRAATDRGVDVYVGSRSPRVRDTVRSAVPEATVCEPQFDWLNFPVEGIHHGRVVFADRERVLVVTVGDGDVKPQVTAITGDGPASTLVRLVREHVGPRLDRLQSRCADGVDELEQETPLPL</sequence>
<feature type="domain" description="DUF7344" evidence="2">
    <location>
        <begin position="14"/>
        <end position="100"/>
    </location>
</feature>
<dbReference type="Pfam" id="PF24035">
    <property type="entry name" value="DUF7344"/>
    <property type="match status" value="2"/>
</dbReference>
<feature type="domain" description="DUF7344" evidence="2">
    <location>
        <begin position="139"/>
        <end position="216"/>
    </location>
</feature>
<dbReference type="InterPro" id="IPR036388">
    <property type="entry name" value="WH-like_DNA-bd_sf"/>
</dbReference>